<dbReference type="RefSeq" id="WP_046229527.1">
    <property type="nucleotide sequence ID" value="NZ_FONN01000050.1"/>
</dbReference>
<dbReference type="Proteomes" id="UP000183410">
    <property type="component" value="Unassembled WGS sequence"/>
</dbReference>
<protein>
    <submittedName>
        <fullName evidence="2">AAA domain-containing protein, putative AbiEii toxin, Type IV TA system</fullName>
    </submittedName>
</protein>
<organism evidence="2 3">
    <name type="scientific">Paenibacillus algorifonticola</name>
    <dbReference type="NCBI Taxonomy" id="684063"/>
    <lineage>
        <taxon>Bacteria</taxon>
        <taxon>Bacillati</taxon>
        <taxon>Bacillota</taxon>
        <taxon>Bacilli</taxon>
        <taxon>Bacillales</taxon>
        <taxon>Paenibacillaceae</taxon>
        <taxon>Paenibacillus</taxon>
    </lineage>
</organism>
<dbReference type="OrthoDB" id="9809324at2"/>
<dbReference type="PANTHER" id="PTHR40396:SF1">
    <property type="entry name" value="ATPASE AAA-TYPE CORE DOMAIN-CONTAINING PROTEIN"/>
    <property type="match status" value="1"/>
</dbReference>
<evidence type="ECO:0000313" key="3">
    <source>
        <dbReference type="Proteomes" id="UP000183410"/>
    </source>
</evidence>
<evidence type="ECO:0000259" key="1">
    <source>
        <dbReference type="Pfam" id="PF13304"/>
    </source>
</evidence>
<dbReference type="Gene3D" id="3.40.50.300">
    <property type="entry name" value="P-loop containing nucleotide triphosphate hydrolases"/>
    <property type="match status" value="2"/>
</dbReference>
<accession>A0A1I2J5Q4</accession>
<reference evidence="3" key="1">
    <citation type="submission" date="2016-10" db="EMBL/GenBank/DDBJ databases">
        <authorList>
            <person name="Varghese N."/>
            <person name="Submissions S."/>
        </authorList>
    </citation>
    <scope>NUCLEOTIDE SEQUENCE [LARGE SCALE GENOMIC DNA]</scope>
    <source>
        <strain evidence="3">CGMCC 1.10223</strain>
    </source>
</reference>
<evidence type="ECO:0000313" key="2">
    <source>
        <dbReference type="EMBL" id="SFF48286.1"/>
    </source>
</evidence>
<dbReference type="SUPFAM" id="SSF52540">
    <property type="entry name" value="P-loop containing nucleoside triphosphate hydrolases"/>
    <property type="match status" value="1"/>
</dbReference>
<dbReference type="EMBL" id="FONN01000050">
    <property type="protein sequence ID" value="SFF48286.1"/>
    <property type="molecule type" value="Genomic_DNA"/>
</dbReference>
<dbReference type="GO" id="GO:0005524">
    <property type="term" value="F:ATP binding"/>
    <property type="evidence" value="ECO:0007669"/>
    <property type="project" value="InterPro"/>
</dbReference>
<sequence length="472" mass="53271">MNKKVRISEIEIQNLKNVVSGKIAFPCSKTQSFDSADVLGIYGQNGSGKTTAVDAFQILHTLLNGKKLENKIAQLIYQDSETASLTFSFLIESDKKRFELSYTVDITKLIVEELENTNLDRSQNEMSVMVSKEEIKYKEIKKGSRPKIAIQYFRINDDDHSIGPTALYNKIKLNKNDLYVSYKVNSQLSFKESTSFFFRKEGVALTKGILDKEVYELLHIIKDIFANNLFVVDNQQSSLTLANILIPVQAKKKDFDKAEVGYGVIVLPNNEPAKLTFERFEMISSMFNSISKVLKEIIPGLTVEYRSLGKETLKDGSIGMSAQLVAIREGKVLPISSESDGIKKLISILSSLIVMYNDPNACIIIDELDAGIFEYLLGEIVKILNDCGKGQLLFTSHNLRLLEVLNKENLVFTSTNSRNRYINLKGIKETNNIRDVYFRAIQLGTDDETVYEVTDRYYIMDAFEEAGESPHG</sequence>
<dbReference type="InterPro" id="IPR027417">
    <property type="entry name" value="P-loop_NTPase"/>
</dbReference>
<dbReference type="PANTHER" id="PTHR40396">
    <property type="entry name" value="ATPASE-LIKE PROTEIN"/>
    <property type="match status" value="1"/>
</dbReference>
<keyword evidence="3" id="KW-1185">Reference proteome</keyword>
<proteinExistence type="predicted"/>
<dbReference type="InterPro" id="IPR003959">
    <property type="entry name" value="ATPase_AAA_core"/>
</dbReference>
<feature type="domain" description="ATPase AAA-type core" evidence="1">
    <location>
        <begin position="39"/>
        <end position="403"/>
    </location>
</feature>
<dbReference type="AlphaFoldDB" id="A0A1I2J5Q4"/>
<dbReference type="Pfam" id="PF13304">
    <property type="entry name" value="AAA_21"/>
    <property type="match status" value="1"/>
</dbReference>
<gene>
    <name evidence="2" type="ORF">SAMN04487969_15010</name>
</gene>
<name>A0A1I2J5Q4_9BACL</name>
<dbReference type="GO" id="GO:0016887">
    <property type="term" value="F:ATP hydrolysis activity"/>
    <property type="evidence" value="ECO:0007669"/>
    <property type="project" value="InterPro"/>
</dbReference>